<evidence type="ECO:0000256" key="1">
    <source>
        <dbReference type="SAM" id="MobiDB-lite"/>
    </source>
</evidence>
<organism evidence="2 3">
    <name type="scientific">Nesterenkonia sandarakina</name>
    <dbReference type="NCBI Taxonomy" id="272918"/>
    <lineage>
        <taxon>Bacteria</taxon>
        <taxon>Bacillati</taxon>
        <taxon>Actinomycetota</taxon>
        <taxon>Actinomycetes</taxon>
        <taxon>Micrococcales</taxon>
        <taxon>Micrococcaceae</taxon>
        <taxon>Nesterenkonia</taxon>
    </lineage>
</organism>
<gene>
    <name evidence="2" type="ORF">BCL67_11235</name>
</gene>
<feature type="compositionally biased region" description="Acidic residues" evidence="1">
    <location>
        <begin position="55"/>
        <end position="67"/>
    </location>
</feature>
<reference evidence="2 3" key="1">
    <citation type="submission" date="2018-03" db="EMBL/GenBank/DDBJ databases">
        <title>Comparative analysis of microorganisms from saline springs in Andes Mountain Range, Colombia.</title>
        <authorList>
            <person name="Rubin E."/>
        </authorList>
    </citation>
    <scope>NUCLEOTIDE SEQUENCE [LARGE SCALE GENOMIC DNA]</scope>
    <source>
        <strain evidence="2 3">CG 35</strain>
    </source>
</reference>
<protein>
    <submittedName>
        <fullName evidence="2">Uncharacterized protein</fullName>
    </submittedName>
</protein>
<feature type="region of interest" description="Disordered" evidence="1">
    <location>
        <begin position="50"/>
        <end position="90"/>
    </location>
</feature>
<proteinExistence type="predicted"/>
<evidence type="ECO:0000313" key="3">
    <source>
        <dbReference type="Proteomes" id="UP000238217"/>
    </source>
</evidence>
<evidence type="ECO:0000313" key="2">
    <source>
        <dbReference type="EMBL" id="PRZ14172.1"/>
    </source>
</evidence>
<sequence>MVGPVVAGGTYSSGEAALGAAEAGACEAVALARGLVSGLGRAESSLESLLGLGDADGDGDEDADGDGDGVGASVVGAWLGEETSMAGPRS</sequence>
<dbReference type="AlphaFoldDB" id="A0A2T0YGN8"/>
<dbReference type="EMBL" id="PVTY01000012">
    <property type="protein sequence ID" value="PRZ14172.1"/>
    <property type="molecule type" value="Genomic_DNA"/>
</dbReference>
<dbReference type="RefSeq" id="WP_181255980.1">
    <property type="nucleotide sequence ID" value="NZ_PVTY01000012.1"/>
</dbReference>
<name>A0A2T0YGN8_9MICC</name>
<comment type="caution">
    <text evidence="2">The sequence shown here is derived from an EMBL/GenBank/DDBJ whole genome shotgun (WGS) entry which is preliminary data.</text>
</comment>
<keyword evidence="3" id="KW-1185">Reference proteome</keyword>
<accession>A0A2T0YGN8</accession>
<dbReference type="Proteomes" id="UP000238217">
    <property type="component" value="Unassembled WGS sequence"/>
</dbReference>